<dbReference type="Gene3D" id="3.40.50.300">
    <property type="entry name" value="P-loop containing nucleotide triphosphate hydrolases"/>
    <property type="match status" value="2"/>
</dbReference>
<dbReference type="InterPro" id="IPR027417">
    <property type="entry name" value="P-loop_NTPase"/>
</dbReference>
<feature type="region of interest" description="Disordered" evidence="9">
    <location>
        <begin position="514"/>
        <end position="554"/>
    </location>
</feature>
<dbReference type="InterPro" id="IPR011545">
    <property type="entry name" value="DEAD/DEAH_box_helicase_dom"/>
</dbReference>
<dbReference type="EMBL" id="AXCY01000107">
    <property type="protein sequence ID" value="KGM09298.1"/>
    <property type="molecule type" value="Genomic_DNA"/>
</dbReference>
<dbReference type="CDD" id="cd17992">
    <property type="entry name" value="DEXHc_RecG"/>
    <property type="match status" value="1"/>
</dbReference>
<gene>
    <name evidence="12" type="ORF">N868_03030</name>
</gene>
<dbReference type="SMART" id="SM00487">
    <property type="entry name" value="DEXDc"/>
    <property type="match status" value="1"/>
</dbReference>
<dbReference type="GO" id="GO:0003678">
    <property type="term" value="F:DNA helicase activity"/>
    <property type="evidence" value="ECO:0007669"/>
    <property type="project" value="TreeGrafter"/>
</dbReference>
<keyword evidence="2" id="KW-0227">DNA damage</keyword>
<dbReference type="InterPro" id="IPR001650">
    <property type="entry name" value="Helicase_C-like"/>
</dbReference>
<dbReference type="Pfam" id="PF00270">
    <property type="entry name" value="DEAD"/>
    <property type="match status" value="1"/>
</dbReference>
<dbReference type="SUPFAM" id="SSF50249">
    <property type="entry name" value="Nucleic acid-binding proteins"/>
    <property type="match status" value="1"/>
</dbReference>
<dbReference type="GO" id="GO:0016787">
    <property type="term" value="F:hydrolase activity"/>
    <property type="evidence" value="ECO:0007669"/>
    <property type="project" value="UniProtKB-KW"/>
</dbReference>
<keyword evidence="13" id="KW-1185">Reference proteome</keyword>
<reference evidence="12 13" key="2">
    <citation type="journal article" date="2015" name="Stand. Genomic Sci.">
        <title>Draft genome sequence of Cellulomonas carbonis T26(T) and comparative analysis of six Cellulomonas genomes.</title>
        <authorList>
            <person name="Zhuang W."/>
            <person name="Zhang S."/>
            <person name="Xia X."/>
            <person name="Wang G."/>
        </authorList>
    </citation>
    <scope>NUCLEOTIDE SEQUENCE [LARGE SCALE GENOMIC DNA]</scope>
    <source>
        <strain evidence="12 13">T26</strain>
    </source>
</reference>
<dbReference type="GO" id="GO:0005524">
    <property type="term" value="F:ATP binding"/>
    <property type="evidence" value="ECO:0007669"/>
    <property type="project" value="UniProtKB-KW"/>
</dbReference>
<dbReference type="InterPro" id="IPR033454">
    <property type="entry name" value="RecG_wedge"/>
</dbReference>
<keyword evidence="4 12" id="KW-0347">Helicase</keyword>
<dbReference type="Pfam" id="PF00271">
    <property type="entry name" value="Helicase_C"/>
    <property type="match status" value="1"/>
</dbReference>
<evidence type="ECO:0000259" key="10">
    <source>
        <dbReference type="PROSITE" id="PS51192"/>
    </source>
</evidence>
<feature type="domain" description="Helicase ATP-binding" evidence="10">
    <location>
        <begin position="290"/>
        <end position="463"/>
    </location>
</feature>
<accession>A0A0A0BLB1</accession>
<dbReference type="Gene3D" id="2.40.50.140">
    <property type="entry name" value="Nucleic acid-binding proteins"/>
    <property type="match status" value="1"/>
</dbReference>
<evidence type="ECO:0000313" key="13">
    <source>
        <dbReference type="Proteomes" id="UP000029839"/>
    </source>
</evidence>
<dbReference type="InterPro" id="IPR047112">
    <property type="entry name" value="RecG/Mfd"/>
</dbReference>
<dbReference type="SMART" id="SM00490">
    <property type="entry name" value="HELICc"/>
    <property type="match status" value="1"/>
</dbReference>
<keyword evidence="3" id="KW-0378">Hydrolase</keyword>
<organism evidence="12 13">
    <name type="scientific">Cellulomonas carbonis T26</name>
    <dbReference type="NCBI Taxonomy" id="947969"/>
    <lineage>
        <taxon>Bacteria</taxon>
        <taxon>Bacillati</taxon>
        <taxon>Actinomycetota</taxon>
        <taxon>Actinomycetes</taxon>
        <taxon>Micrococcales</taxon>
        <taxon>Cellulomonadaceae</taxon>
        <taxon>Cellulomonas</taxon>
    </lineage>
</organism>
<dbReference type="Pfam" id="PF19833">
    <property type="entry name" value="RecG_dom3_C"/>
    <property type="match status" value="1"/>
</dbReference>
<protein>
    <recommendedName>
        <fullName evidence="8">Probable DNA 3'-5' helicase RecG</fullName>
    </recommendedName>
</protein>
<dbReference type="PANTHER" id="PTHR47964:SF1">
    <property type="entry name" value="ATP-DEPENDENT DNA HELICASE HOMOLOG RECG, CHLOROPLASTIC"/>
    <property type="match status" value="1"/>
</dbReference>
<evidence type="ECO:0000256" key="8">
    <source>
        <dbReference type="ARBA" id="ARBA00049819"/>
    </source>
</evidence>
<keyword evidence="5" id="KW-0067">ATP-binding</keyword>
<feature type="compositionally biased region" description="Acidic residues" evidence="9">
    <location>
        <begin position="528"/>
        <end position="537"/>
    </location>
</feature>
<evidence type="ECO:0000256" key="3">
    <source>
        <dbReference type="ARBA" id="ARBA00022801"/>
    </source>
</evidence>
<dbReference type="AlphaFoldDB" id="A0A0A0BLB1"/>
<sequence>MPGPLDAPLTRQVGATMAKKLEALGLRTSGDLLRHLPRRYADAGSLTDLASVAVGEHVSILARVRSARSRQMQARRGAMLEAVVTDGHREMSLTFFARGAGALRSHEARLRPGRVGVFSGVVKVYRGMLQLTHPDYHVVGVDADDEAAALVEASRPMPIYPASAGAETWRIQKAVRTVLDPLRPGDVPEPVPVEVRARHGLQTAFQAMHDLHAPYDDDQWRRGQRYARFEEAFVLQVALARRRALVADQDAVARPGAPAGTRGILAAFDDRLPFTLTQGQREVGDRIAADLARPHPMQRLLQGEVGSGKTVVALRAMLQVVDSGGQAALLAPTEVLAGQHLRTLRTLLGELAEEGMLGAAERATRVVLLTGSLPAAARKEALLDAASGRAGIVVGTHALLGDQVRFADLGLVVVDEQHRFGVEQRDVLRSRGGTTPHLLVMTATPIPRTVAMTVFGDLETSTLAEVPAGRPGVTTHVVPADRPSWLERAWQRVREEVDAGHRVYVVCPRITADDDVGADPSADKDPTDATDDADLLADEPPGTVPGQADRPVRPPLRAVEEVAAQLRTTAVLEGVPVGVLHGRLPAAEKEEAVRRFASGEVPVLVSTTVVEVGVDVPEATVMVVLDADRFGLSQLHQLRGRVGRGTAPGLCLLVSAAPDGSDASVRLRTLAETTDGFRLASVDLELRKEGDVLGASQSGSARSLRILRVVHDAEVIVAAREDAEQVVAADPELVEWPDLRRAIETWLDPEREEFLERT</sequence>
<reference evidence="12 13" key="1">
    <citation type="submission" date="2013-08" db="EMBL/GenBank/DDBJ databases">
        <title>Genome sequencing of Cellulomonas carbonis T26.</title>
        <authorList>
            <person name="Chen F."/>
            <person name="Li Y."/>
            <person name="Wang G."/>
        </authorList>
    </citation>
    <scope>NUCLEOTIDE SEQUENCE [LARGE SCALE GENOMIC DNA]</scope>
    <source>
        <strain evidence="12 13">T26</strain>
    </source>
</reference>
<evidence type="ECO:0000259" key="11">
    <source>
        <dbReference type="PROSITE" id="PS51194"/>
    </source>
</evidence>
<feature type="domain" description="Helicase C-terminal" evidence="11">
    <location>
        <begin position="528"/>
        <end position="690"/>
    </location>
</feature>
<dbReference type="PROSITE" id="PS51194">
    <property type="entry name" value="HELICASE_CTER"/>
    <property type="match status" value="1"/>
</dbReference>
<evidence type="ECO:0000256" key="5">
    <source>
        <dbReference type="ARBA" id="ARBA00022840"/>
    </source>
</evidence>
<dbReference type="GO" id="GO:0006281">
    <property type="term" value="P:DNA repair"/>
    <property type="evidence" value="ECO:0007669"/>
    <property type="project" value="UniProtKB-KW"/>
</dbReference>
<dbReference type="Pfam" id="PF17191">
    <property type="entry name" value="RecG_wedge"/>
    <property type="match status" value="1"/>
</dbReference>
<dbReference type="PROSITE" id="PS51192">
    <property type="entry name" value="HELICASE_ATP_BIND_1"/>
    <property type="match status" value="1"/>
</dbReference>
<evidence type="ECO:0000256" key="7">
    <source>
        <dbReference type="ARBA" id="ARBA00023204"/>
    </source>
</evidence>
<evidence type="ECO:0000313" key="12">
    <source>
        <dbReference type="EMBL" id="KGM09298.1"/>
    </source>
</evidence>
<dbReference type="GO" id="GO:0003677">
    <property type="term" value="F:DNA binding"/>
    <property type="evidence" value="ECO:0007669"/>
    <property type="project" value="UniProtKB-KW"/>
</dbReference>
<comment type="caution">
    <text evidence="12">The sequence shown here is derived from an EMBL/GenBank/DDBJ whole genome shotgun (WGS) entry which is preliminary data.</text>
</comment>
<dbReference type="SUPFAM" id="SSF52540">
    <property type="entry name" value="P-loop containing nucleoside triphosphate hydrolases"/>
    <property type="match status" value="2"/>
</dbReference>
<proteinExistence type="predicted"/>
<dbReference type="PANTHER" id="PTHR47964">
    <property type="entry name" value="ATP-DEPENDENT DNA HELICASE HOMOLOG RECG, CHLOROPLASTIC"/>
    <property type="match status" value="1"/>
</dbReference>
<evidence type="ECO:0000256" key="2">
    <source>
        <dbReference type="ARBA" id="ARBA00022763"/>
    </source>
</evidence>
<dbReference type="InterPro" id="IPR045562">
    <property type="entry name" value="RecG_dom3_C"/>
</dbReference>
<dbReference type="InterPro" id="IPR014001">
    <property type="entry name" value="Helicase_ATP-bd"/>
</dbReference>
<keyword evidence="7" id="KW-0234">DNA repair</keyword>
<evidence type="ECO:0000256" key="9">
    <source>
        <dbReference type="SAM" id="MobiDB-lite"/>
    </source>
</evidence>
<evidence type="ECO:0000256" key="6">
    <source>
        <dbReference type="ARBA" id="ARBA00023125"/>
    </source>
</evidence>
<name>A0A0A0BLB1_9CELL</name>
<evidence type="ECO:0000256" key="4">
    <source>
        <dbReference type="ARBA" id="ARBA00022806"/>
    </source>
</evidence>
<evidence type="ECO:0000256" key="1">
    <source>
        <dbReference type="ARBA" id="ARBA00022741"/>
    </source>
</evidence>
<dbReference type="CDD" id="cd04488">
    <property type="entry name" value="RecG_wedge_OBF"/>
    <property type="match status" value="1"/>
</dbReference>
<dbReference type="Proteomes" id="UP000029839">
    <property type="component" value="Unassembled WGS sequence"/>
</dbReference>
<keyword evidence="6" id="KW-0238">DNA-binding</keyword>
<keyword evidence="1" id="KW-0547">Nucleotide-binding</keyword>
<dbReference type="InterPro" id="IPR012340">
    <property type="entry name" value="NA-bd_OB-fold"/>
</dbReference>